<dbReference type="CDD" id="cd06089">
    <property type="entry name" value="KOW_RPL26"/>
    <property type="match status" value="1"/>
</dbReference>
<dbReference type="InterPro" id="IPR041988">
    <property type="entry name" value="Ribosomal_uL24_KOW"/>
</dbReference>
<dbReference type="OrthoDB" id="1688503at2759"/>
<dbReference type="PANTHER" id="PTHR11143">
    <property type="entry name" value="60S RIBOSOMAL PROTEIN L26 FAMILY MEMBER"/>
    <property type="match status" value="1"/>
</dbReference>
<proteinExistence type="inferred from homology"/>
<evidence type="ECO:0000256" key="3">
    <source>
        <dbReference type="ARBA" id="ARBA00023274"/>
    </source>
</evidence>
<evidence type="ECO:0000313" key="6">
    <source>
        <dbReference type="Proteomes" id="UP001151516"/>
    </source>
</evidence>
<protein>
    <submittedName>
        <fullName evidence="5">60S ribosomal protein L26A</fullName>
    </submittedName>
</protein>
<evidence type="ECO:0000259" key="4">
    <source>
        <dbReference type="SMART" id="SM00739"/>
    </source>
</evidence>
<accession>A0A9W8L6H9</accession>
<comment type="caution">
    <text evidence="5">The sequence shown here is derived from an EMBL/GenBank/DDBJ whole genome shotgun (WGS) entry which is preliminary data.</text>
</comment>
<dbReference type="GO" id="GO:0003735">
    <property type="term" value="F:structural constituent of ribosome"/>
    <property type="evidence" value="ECO:0007669"/>
    <property type="project" value="InterPro"/>
</dbReference>
<dbReference type="HAMAP" id="MF_01326_A">
    <property type="entry name" value="Ribosomal_uL24_A"/>
    <property type="match status" value="1"/>
</dbReference>
<dbReference type="Gene3D" id="2.30.30.30">
    <property type="match status" value="1"/>
</dbReference>
<dbReference type="Pfam" id="PF00467">
    <property type="entry name" value="KOW"/>
    <property type="match status" value="1"/>
</dbReference>
<dbReference type="GO" id="GO:0003723">
    <property type="term" value="F:RNA binding"/>
    <property type="evidence" value="ECO:0007669"/>
    <property type="project" value="InterPro"/>
</dbReference>
<dbReference type="GO" id="GO:0015934">
    <property type="term" value="C:large ribosomal subunit"/>
    <property type="evidence" value="ECO:0007669"/>
    <property type="project" value="InterPro"/>
</dbReference>
<dbReference type="EMBL" id="JANBTX010000018">
    <property type="protein sequence ID" value="KAJ2689903.1"/>
    <property type="molecule type" value="Genomic_DNA"/>
</dbReference>
<dbReference type="InterPro" id="IPR008991">
    <property type="entry name" value="Translation_prot_SH3-like_sf"/>
</dbReference>
<evidence type="ECO:0000256" key="2">
    <source>
        <dbReference type="ARBA" id="ARBA00022980"/>
    </source>
</evidence>
<dbReference type="AlphaFoldDB" id="A0A9W8L6H9"/>
<keyword evidence="2 5" id="KW-0689">Ribosomal protein</keyword>
<dbReference type="SMART" id="SM00739">
    <property type="entry name" value="KOW"/>
    <property type="match status" value="1"/>
</dbReference>
<dbReference type="InterPro" id="IPR005824">
    <property type="entry name" value="KOW"/>
</dbReference>
<reference evidence="5" key="1">
    <citation type="submission" date="2022-07" db="EMBL/GenBank/DDBJ databases">
        <title>Phylogenomic reconstructions and comparative analyses of Kickxellomycotina fungi.</title>
        <authorList>
            <person name="Reynolds N.K."/>
            <person name="Stajich J.E."/>
            <person name="Barry K."/>
            <person name="Grigoriev I.V."/>
            <person name="Crous P."/>
            <person name="Smith M.E."/>
        </authorList>
    </citation>
    <scope>NUCLEOTIDE SEQUENCE</scope>
    <source>
        <strain evidence="5">CBS 109367</strain>
    </source>
</reference>
<dbReference type="Pfam" id="PF16906">
    <property type="entry name" value="Ribosomal_L26"/>
    <property type="match status" value="1"/>
</dbReference>
<keyword evidence="3" id="KW-0687">Ribonucleoprotein</keyword>
<dbReference type="InterPro" id="IPR005825">
    <property type="entry name" value="Ribosomal_uL24_CS"/>
</dbReference>
<comment type="similarity">
    <text evidence="1">Belongs to the universal ribosomal protein uL24 family.</text>
</comment>
<organism evidence="5 6">
    <name type="scientific">Coemansia spiralis</name>
    <dbReference type="NCBI Taxonomy" id="417178"/>
    <lineage>
        <taxon>Eukaryota</taxon>
        <taxon>Fungi</taxon>
        <taxon>Fungi incertae sedis</taxon>
        <taxon>Zoopagomycota</taxon>
        <taxon>Kickxellomycotina</taxon>
        <taxon>Kickxellomycetes</taxon>
        <taxon>Kickxellales</taxon>
        <taxon>Kickxellaceae</taxon>
        <taxon>Coemansia</taxon>
    </lineage>
</organism>
<dbReference type="PROSITE" id="PS01108">
    <property type="entry name" value="RIBOSOMAL_L24"/>
    <property type="match status" value="1"/>
</dbReference>
<dbReference type="GO" id="GO:0006412">
    <property type="term" value="P:translation"/>
    <property type="evidence" value="ECO:0007669"/>
    <property type="project" value="InterPro"/>
</dbReference>
<dbReference type="InterPro" id="IPR014722">
    <property type="entry name" value="Rib_uL2_dom2"/>
</dbReference>
<dbReference type="SUPFAM" id="SSF50104">
    <property type="entry name" value="Translation proteins SH3-like domain"/>
    <property type="match status" value="1"/>
</dbReference>
<evidence type="ECO:0000313" key="5">
    <source>
        <dbReference type="EMBL" id="KAJ2689903.1"/>
    </source>
</evidence>
<dbReference type="Proteomes" id="UP001151516">
    <property type="component" value="Unassembled WGS sequence"/>
</dbReference>
<gene>
    <name evidence="5" type="primary">RPL26A</name>
    <name evidence="5" type="ORF">IWW39_001127</name>
</gene>
<feature type="domain" description="KOW" evidence="4">
    <location>
        <begin position="78"/>
        <end position="105"/>
    </location>
</feature>
<dbReference type="FunFam" id="2.30.30.30:FF:000009">
    <property type="entry name" value="60S ribosomal protein L26"/>
    <property type="match status" value="1"/>
</dbReference>
<dbReference type="InterPro" id="IPR005756">
    <property type="entry name" value="Ribosomal_uL24_euk/arc"/>
</dbReference>
<evidence type="ECO:0000256" key="1">
    <source>
        <dbReference type="ARBA" id="ARBA00010618"/>
    </source>
</evidence>
<name>A0A9W8L6H9_9FUNG</name>
<keyword evidence="6" id="KW-1185">Reference proteome</keyword>
<dbReference type="NCBIfam" id="TIGR01080">
    <property type="entry name" value="rplX_A_E"/>
    <property type="match status" value="1"/>
</dbReference>
<sequence length="165" mass="18481">MTTILTVLSDTHYILVYYRDCNLLACFDIGIGYLADVSSSSRKSRRAHFTAPSHIRRKLMAAGLSKDLRKKHDVRAIPVRKGDEVIVIRGQHKGREGKVLSVYRKKWVIHIEHLTREKVNGASVQIPVHPSNVSITTLKMTKDRESILSRKADGRKARAAPAASA</sequence>